<dbReference type="Proteomes" id="UP000468650">
    <property type="component" value="Unassembled WGS sequence"/>
</dbReference>
<comment type="caution">
    <text evidence="4">The sequence shown here is derived from an EMBL/GenBank/DDBJ whole genome shotgun (WGS) entry which is preliminary data.</text>
</comment>
<evidence type="ECO:0000313" key="4">
    <source>
        <dbReference type="EMBL" id="KAB2814201.1"/>
    </source>
</evidence>
<dbReference type="PROSITE" id="PS50110">
    <property type="entry name" value="RESPONSE_REGULATORY"/>
    <property type="match status" value="1"/>
</dbReference>
<keyword evidence="1 2" id="KW-0597">Phosphoprotein</keyword>
<protein>
    <submittedName>
        <fullName evidence="4">Response regulator</fullName>
    </submittedName>
</protein>
<sequence length="126" mass="13492">MGHILIADDHVFLLKAISILLSKEGYTFETAINGQEAIDLFDKGGFDAVITDIDMPVKNGMEVISHIRNVSANPSTPIIVLSSLYKDEDKSIAEIELAGASTYISKMDSPLGIVGALQSLVQVKAS</sequence>
<reference evidence="4 5" key="1">
    <citation type="submission" date="2019-09" db="EMBL/GenBank/DDBJ databases">
        <title>Genomes of family Cryomorphaceae.</title>
        <authorList>
            <person name="Bowman J.P."/>
        </authorList>
    </citation>
    <scope>NUCLEOTIDE SEQUENCE [LARGE SCALE GENOMIC DNA]</scope>
    <source>
        <strain evidence="4 5">LMG 25704</strain>
    </source>
</reference>
<accession>A0A6N6RK00</accession>
<feature type="modified residue" description="4-aspartylphosphate" evidence="2">
    <location>
        <position position="52"/>
    </location>
</feature>
<proteinExistence type="predicted"/>
<dbReference type="OrthoDB" id="9789181at2"/>
<dbReference type="RefSeq" id="WP_151665782.1">
    <property type="nucleotide sequence ID" value="NZ_WBVO01000001.1"/>
</dbReference>
<dbReference type="Pfam" id="PF00072">
    <property type="entry name" value="Response_reg"/>
    <property type="match status" value="1"/>
</dbReference>
<keyword evidence="5" id="KW-1185">Reference proteome</keyword>
<dbReference type="InterPro" id="IPR001789">
    <property type="entry name" value="Sig_transdc_resp-reg_receiver"/>
</dbReference>
<evidence type="ECO:0000313" key="5">
    <source>
        <dbReference type="Proteomes" id="UP000468650"/>
    </source>
</evidence>
<organism evidence="4 5">
    <name type="scientific">Phaeocystidibacter luteus</name>
    <dbReference type="NCBI Taxonomy" id="911197"/>
    <lineage>
        <taxon>Bacteria</taxon>
        <taxon>Pseudomonadati</taxon>
        <taxon>Bacteroidota</taxon>
        <taxon>Flavobacteriia</taxon>
        <taxon>Flavobacteriales</taxon>
        <taxon>Phaeocystidibacteraceae</taxon>
        <taxon>Phaeocystidibacter</taxon>
    </lineage>
</organism>
<dbReference type="PANTHER" id="PTHR44591">
    <property type="entry name" value="STRESS RESPONSE REGULATOR PROTEIN 1"/>
    <property type="match status" value="1"/>
</dbReference>
<dbReference type="InterPro" id="IPR050595">
    <property type="entry name" value="Bact_response_regulator"/>
</dbReference>
<feature type="domain" description="Response regulatory" evidence="3">
    <location>
        <begin position="3"/>
        <end position="121"/>
    </location>
</feature>
<dbReference type="Gene3D" id="3.40.50.2300">
    <property type="match status" value="1"/>
</dbReference>
<dbReference type="SUPFAM" id="SSF52172">
    <property type="entry name" value="CheY-like"/>
    <property type="match status" value="1"/>
</dbReference>
<dbReference type="SMART" id="SM00448">
    <property type="entry name" value="REC"/>
    <property type="match status" value="1"/>
</dbReference>
<gene>
    <name evidence="4" type="ORF">F8C67_00290</name>
</gene>
<evidence type="ECO:0000259" key="3">
    <source>
        <dbReference type="PROSITE" id="PS50110"/>
    </source>
</evidence>
<dbReference type="PANTHER" id="PTHR44591:SF3">
    <property type="entry name" value="RESPONSE REGULATORY DOMAIN-CONTAINING PROTEIN"/>
    <property type="match status" value="1"/>
</dbReference>
<dbReference type="CDD" id="cd00156">
    <property type="entry name" value="REC"/>
    <property type="match status" value="1"/>
</dbReference>
<evidence type="ECO:0000256" key="2">
    <source>
        <dbReference type="PROSITE-ProRule" id="PRU00169"/>
    </source>
</evidence>
<dbReference type="EMBL" id="WBVO01000001">
    <property type="protein sequence ID" value="KAB2814201.1"/>
    <property type="molecule type" value="Genomic_DNA"/>
</dbReference>
<dbReference type="AlphaFoldDB" id="A0A6N6RK00"/>
<evidence type="ECO:0000256" key="1">
    <source>
        <dbReference type="ARBA" id="ARBA00022553"/>
    </source>
</evidence>
<dbReference type="GO" id="GO:0000160">
    <property type="term" value="P:phosphorelay signal transduction system"/>
    <property type="evidence" value="ECO:0007669"/>
    <property type="project" value="InterPro"/>
</dbReference>
<dbReference type="InterPro" id="IPR011006">
    <property type="entry name" value="CheY-like_superfamily"/>
</dbReference>
<name>A0A6N6RK00_9FLAO</name>